<keyword evidence="5" id="KW-0812">Transmembrane</keyword>
<keyword evidence="5" id="KW-0472">Membrane</keyword>
<dbReference type="PANTHER" id="PTHR10746:SF6">
    <property type="entry name" value="LARGE RIBOSOMAL SUBUNIT PROTEIN UL4M"/>
    <property type="match status" value="1"/>
</dbReference>
<organism evidence="6">
    <name type="scientific">Hepatozoon canis</name>
    <dbReference type="NCBI Taxonomy" id="110120"/>
    <lineage>
        <taxon>Eukaryota</taxon>
        <taxon>Sar</taxon>
        <taxon>Alveolata</taxon>
        <taxon>Apicomplexa</taxon>
        <taxon>Adeleorina</taxon>
        <taxon>Hepatozoidae</taxon>
        <taxon>Hepatozoon</taxon>
    </lineage>
</organism>
<dbReference type="PANTHER" id="PTHR10746">
    <property type="entry name" value="50S RIBOSOMAL PROTEIN L4"/>
    <property type="match status" value="1"/>
</dbReference>
<name>A0A3Q8THM8_9APIC</name>
<evidence type="ECO:0000256" key="3">
    <source>
        <dbReference type="ARBA" id="ARBA00023274"/>
    </source>
</evidence>
<keyword evidence="3" id="KW-0687">Ribonucleoprotein</keyword>
<dbReference type="Gene3D" id="3.40.1370.10">
    <property type="match status" value="1"/>
</dbReference>
<reference evidence="6" key="1">
    <citation type="journal article" date="2018" name="Int. J. Parasitol.">
        <title>Next generation sequencing from Hepatozoon canis (Apicomplexa: Coccidia: Adeleorina): Complete apicoplast genome and multiple mitochondrion-associated sequences.</title>
        <authorList>
            <person name="Leveille A.N."/>
            <person name="Baneth G."/>
            <person name="Barta J.R."/>
        </authorList>
    </citation>
    <scope>NUCLEOTIDE SEQUENCE</scope>
</reference>
<dbReference type="Pfam" id="PF00573">
    <property type="entry name" value="Ribosomal_L4"/>
    <property type="match status" value="1"/>
</dbReference>
<evidence type="ECO:0000256" key="5">
    <source>
        <dbReference type="SAM" id="Phobius"/>
    </source>
</evidence>
<dbReference type="GO" id="GO:1990904">
    <property type="term" value="C:ribonucleoprotein complex"/>
    <property type="evidence" value="ECO:0007669"/>
    <property type="project" value="UniProtKB-KW"/>
</dbReference>
<keyword evidence="2 6" id="KW-0689">Ribosomal protein</keyword>
<evidence type="ECO:0000256" key="2">
    <source>
        <dbReference type="ARBA" id="ARBA00022980"/>
    </source>
</evidence>
<accession>A0A3Q8THM8</accession>
<evidence type="ECO:0000256" key="4">
    <source>
        <dbReference type="ARBA" id="ARBA00040565"/>
    </source>
</evidence>
<protein>
    <recommendedName>
        <fullName evidence="4">Large ribosomal subunit protein uL4m</fullName>
    </recommendedName>
</protein>
<dbReference type="InterPro" id="IPR013005">
    <property type="entry name" value="Ribosomal_uL4-like"/>
</dbReference>
<sequence>MIYNLLLKFPVKFINKYKYDYLNNINYYIYIHIHTVTDITLKFNNFLFNMINYKIKLYKKIINNSSNIILKLNRSNIKKRKQKGCGRARVGSLKSSVSRGGGVIFGPSPRFIKLKINSKEWVKVYKSIIINKRCSMLWFFLNKMIINYTKKEFYFNFLYNLGISTQNTVLFFIISKNHIFINKKHIHFSLFKNINILKIISVQYIIYLI</sequence>
<keyword evidence="5" id="KW-1133">Transmembrane helix</keyword>
<dbReference type="GO" id="GO:0006412">
    <property type="term" value="P:translation"/>
    <property type="evidence" value="ECO:0007669"/>
    <property type="project" value="InterPro"/>
</dbReference>
<dbReference type="InterPro" id="IPR002136">
    <property type="entry name" value="Ribosomal_uL4"/>
</dbReference>
<dbReference type="GO" id="GO:0005840">
    <property type="term" value="C:ribosome"/>
    <property type="evidence" value="ECO:0007669"/>
    <property type="project" value="UniProtKB-KW"/>
</dbReference>
<feature type="transmembrane region" description="Helical" evidence="5">
    <location>
        <begin position="153"/>
        <end position="174"/>
    </location>
</feature>
<dbReference type="EMBL" id="MH557086">
    <property type="protein sequence ID" value="AZL34657.1"/>
    <property type="molecule type" value="Genomic_DNA"/>
</dbReference>
<evidence type="ECO:0000313" key="6">
    <source>
        <dbReference type="EMBL" id="AZL34657.1"/>
    </source>
</evidence>
<dbReference type="InterPro" id="IPR023574">
    <property type="entry name" value="Ribosomal_uL4_dom_sf"/>
</dbReference>
<evidence type="ECO:0000256" key="1">
    <source>
        <dbReference type="ARBA" id="ARBA00010528"/>
    </source>
</evidence>
<dbReference type="SUPFAM" id="SSF52166">
    <property type="entry name" value="Ribosomal protein L4"/>
    <property type="match status" value="1"/>
</dbReference>
<comment type="similarity">
    <text evidence="1">Belongs to the universal ribosomal protein uL4 family.</text>
</comment>
<dbReference type="AlphaFoldDB" id="A0A3Q8THM8"/>
<proteinExistence type="inferred from homology"/>
<dbReference type="GO" id="GO:0003735">
    <property type="term" value="F:structural constituent of ribosome"/>
    <property type="evidence" value="ECO:0007669"/>
    <property type="project" value="InterPro"/>
</dbReference>